<name>A0A8J5SIK1_ZIZPA</name>
<dbReference type="EMBL" id="JAAALK010000285">
    <property type="protein sequence ID" value="KAG8064597.1"/>
    <property type="molecule type" value="Genomic_DNA"/>
</dbReference>
<dbReference type="AlphaFoldDB" id="A0A8J5SIK1"/>
<proteinExistence type="predicted"/>
<gene>
    <name evidence="2" type="ORF">GUJ93_ZPchr0004g38690</name>
</gene>
<reference evidence="2" key="1">
    <citation type="journal article" date="2021" name="bioRxiv">
        <title>Whole Genome Assembly and Annotation of Northern Wild Rice, Zizania palustris L., Supports a Whole Genome Duplication in the Zizania Genus.</title>
        <authorList>
            <person name="Haas M."/>
            <person name="Kono T."/>
            <person name="Macchietto M."/>
            <person name="Millas R."/>
            <person name="McGilp L."/>
            <person name="Shao M."/>
            <person name="Duquette J."/>
            <person name="Hirsch C.N."/>
            <person name="Kimball J."/>
        </authorList>
    </citation>
    <scope>NUCLEOTIDE SEQUENCE</scope>
    <source>
        <tissue evidence="2">Fresh leaf tissue</tissue>
    </source>
</reference>
<accession>A0A8J5SIK1</accession>
<sequence>MPRGKTTIHPKANDIDRTSRHERKRLSNGILDDVQEVSMLYNDPACVVIDDIDDIAEPKVCPSMQETTNMMQSCLDLPESSVDNRVLDREALQRMISQNRQVDIIIIMNDIITGRRKNMDDLDHVQIEELHCMIAMCRKGIRDRIKELRSEGTEASSLPLAQPVAPASGTTYGTACGTTCISSGFCEARDHGG</sequence>
<evidence type="ECO:0000313" key="2">
    <source>
        <dbReference type="EMBL" id="KAG8064597.1"/>
    </source>
</evidence>
<dbReference type="Proteomes" id="UP000729402">
    <property type="component" value="Unassembled WGS sequence"/>
</dbReference>
<evidence type="ECO:0000313" key="3">
    <source>
        <dbReference type="Proteomes" id="UP000729402"/>
    </source>
</evidence>
<keyword evidence="3" id="KW-1185">Reference proteome</keyword>
<protein>
    <submittedName>
        <fullName evidence="2">Uncharacterized protein</fullName>
    </submittedName>
</protein>
<feature type="region of interest" description="Disordered" evidence="1">
    <location>
        <begin position="1"/>
        <end position="21"/>
    </location>
</feature>
<organism evidence="2 3">
    <name type="scientific">Zizania palustris</name>
    <name type="common">Northern wild rice</name>
    <dbReference type="NCBI Taxonomy" id="103762"/>
    <lineage>
        <taxon>Eukaryota</taxon>
        <taxon>Viridiplantae</taxon>
        <taxon>Streptophyta</taxon>
        <taxon>Embryophyta</taxon>
        <taxon>Tracheophyta</taxon>
        <taxon>Spermatophyta</taxon>
        <taxon>Magnoliopsida</taxon>
        <taxon>Liliopsida</taxon>
        <taxon>Poales</taxon>
        <taxon>Poaceae</taxon>
        <taxon>BOP clade</taxon>
        <taxon>Oryzoideae</taxon>
        <taxon>Oryzeae</taxon>
        <taxon>Zizaniinae</taxon>
        <taxon>Zizania</taxon>
    </lineage>
</organism>
<evidence type="ECO:0000256" key="1">
    <source>
        <dbReference type="SAM" id="MobiDB-lite"/>
    </source>
</evidence>
<dbReference type="OrthoDB" id="691496at2759"/>
<comment type="caution">
    <text evidence="2">The sequence shown here is derived from an EMBL/GenBank/DDBJ whole genome shotgun (WGS) entry which is preliminary data.</text>
</comment>
<reference evidence="2" key="2">
    <citation type="submission" date="2021-02" db="EMBL/GenBank/DDBJ databases">
        <authorList>
            <person name="Kimball J.A."/>
            <person name="Haas M.W."/>
            <person name="Macchietto M."/>
            <person name="Kono T."/>
            <person name="Duquette J."/>
            <person name="Shao M."/>
        </authorList>
    </citation>
    <scope>NUCLEOTIDE SEQUENCE</scope>
    <source>
        <tissue evidence="2">Fresh leaf tissue</tissue>
    </source>
</reference>